<comment type="caution">
    <text evidence="2">The sequence shown here is derived from an EMBL/GenBank/DDBJ whole genome shotgun (WGS) entry which is preliminary data.</text>
</comment>
<feature type="region of interest" description="Disordered" evidence="1">
    <location>
        <begin position="74"/>
        <end position="174"/>
    </location>
</feature>
<feature type="compositionally biased region" description="Basic and acidic residues" evidence="1">
    <location>
        <begin position="153"/>
        <end position="174"/>
    </location>
</feature>
<evidence type="ECO:0000313" key="3">
    <source>
        <dbReference type="Proteomes" id="UP000287651"/>
    </source>
</evidence>
<dbReference type="AlphaFoldDB" id="A0A427B282"/>
<name>A0A427B282_ENSVE</name>
<dbReference type="Proteomes" id="UP000287651">
    <property type="component" value="Unassembled WGS sequence"/>
</dbReference>
<accession>A0A427B282</accession>
<dbReference type="EMBL" id="AMZH03000666">
    <property type="protein sequence ID" value="RRT82577.1"/>
    <property type="molecule type" value="Genomic_DNA"/>
</dbReference>
<evidence type="ECO:0000256" key="1">
    <source>
        <dbReference type="SAM" id="MobiDB-lite"/>
    </source>
</evidence>
<evidence type="ECO:0000313" key="2">
    <source>
        <dbReference type="EMBL" id="RRT82577.1"/>
    </source>
</evidence>
<gene>
    <name evidence="2" type="ORF">B296_00010016</name>
</gene>
<protein>
    <submittedName>
        <fullName evidence="2">Uncharacterized protein</fullName>
    </submittedName>
</protein>
<proteinExistence type="predicted"/>
<organism evidence="2 3">
    <name type="scientific">Ensete ventricosum</name>
    <name type="common">Abyssinian banana</name>
    <name type="synonym">Musa ensete</name>
    <dbReference type="NCBI Taxonomy" id="4639"/>
    <lineage>
        <taxon>Eukaryota</taxon>
        <taxon>Viridiplantae</taxon>
        <taxon>Streptophyta</taxon>
        <taxon>Embryophyta</taxon>
        <taxon>Tracheophyta</taxon>
        <taxon>Spermatophyta</taxon>
        <taxon>Magnoliopsida</taxon>
        <taxon>Liliopsida</taxon>
        <taxon>Zingiberales</taxon>
        <taxon>Musaceae</taxon>
        <taxon>Ensete</taxon>
    </lineage>
</organism>
<reference evidence="2 3" key="1">
    <citation type="journal article" date="2014" name="Agronomy (Basel)">
        <title>A Draft Genome Sequence for Ensete ventricosum, the Drought-Tolerant Tree Against Hunger.</title>
        <authorList>
            <person name="Harrison J."/>
            <person name="Moore K.A."/>
            <person name="Paszkiewicz K."/>
            <person name="Jones T."/>
            <person name="Grant M."/>
            <person name="Ambacheew D."/>
            <person name="Muzemil S."/>
            <person name="Studholme D.J."/>
        </authorList>
    </citation>
    <scope>NUCLEOTIDE SEQUENCE [LARGE SCALE GENOMIC DNA]</scope>
</reference>
<feature type="compositionally biased region" description="Pro residues" evidence="1">
    <location>
        <begin position="81"/>
        <end position="90"/>
    </location>
</feature>
<sequence>MKVSNILSLLPPSDARPACISTAMASTTWRSLPTGVSHASSNSLTSVTACPQRHRLPTLWLTSAAAIAHVTTAHPTANPRPTFPINPPPKPRIDHSIHGPPRAPGRGTTASEEGKEMNPNETAEETNHGGGPVPRGRVLDGAPKRSLGSMEQPAERVKRREESERERERGGVGG</sequence>